<accession>Q97GQ6</accession>
<reference evidence="2 3" key="1">
    <citation type="journal article" date="2001" name="J. Bacteriol.">
        <title>Genome sequence and comparative analysis of the solvent-producing bacterium Clostridium acetobutylicum.</title>
        <authorList>
            <person name="Nolling J."/>
            <person name="Breton G."/>
            <person name="Omelchenko M.V."/>
            <person name="Makarova K.S."/>
            <person name="Zeng Q."/>
            <person name="Gibson R."/>
            <person name="Lee H.M."/>
            <person name="Dubois J."/>
            <person name="Qiu D."/>
            <person name="Hitti J."/>
            <person name="Wolf Y.I."/>
            <person name="Tatusov R.L."/>
            <person name="Sabathe F."/>
            <person name="Doucette-Stamm L."/>
            <person name="Soucaille P."/>
            <person name="Daly M.J."/>
            <person name="Bennett G.N."/>
            <person name="Koonin E.V."/>
            <person name="Smith D.R."/>
        </authorList>
    </citation>
    <scope>NUCLEOTIDE SEQUENCE [LARGE SCALE GENOMIC DNA]</scope>
    <source>
        <strain evidence="3">ATCC 824 / DSM 792 / JCM 1419 / LMG 5710 / VKM B-1787</strain>
    </source>
</reference>
<dbReference type="InterPro" id="IPR007044">
    <property type="entry name" value="Cyclodeamin/CycHdrlase"/>
</dbReference>
<keyword evidence="3" id="KW-1185">Reference proteome</keyword>
<dbReference type="GeneID" id="44998786"/>
<name>Q97GQ6_CLOAB</name>
<feature type="domain" description="Cyclodeaminase/cyclohydrolase" evidence="1">
    <location>
        <begin position="6"/>
        <end position="190"/>
    </location>
</feature>
<dbReference type="EMBL" id="AE001437">
    <property type="protein sequence ID" value="AAK80266.1"/>
    <property type="molecule type" value="Genomic_DNA"/>
</dbReference>
<dbReference type="RefSeq" id="WP_010965607.1">
    <property type="nucleotide sequence ID" value="NC_003030.1"/>
</dbReference>
<evidence type="ECO:0000313" key="2">
    <source>
        <dbReference type="EMBL" id="AAK80266.1"/>
    </source>
</evidence>
<dbReference type="OrthoDB" id="7959174at2"/>
<sequence>MLQDISIEEFIKELASEKPTPGGGGAAALSAALSAALNCMVFNFTVGKKVYENYDKETKKLINSSLEKSDKLKDYFLCGIDKDAEAFSKIINSYKLPQSTEEEKAYRHKCIQEASKFAAKVPEDVANNARELFELIWISAKLGNKNLITDAGAAAIMAEAAIETSILNIKINIGSIEDKELKARLEKTCRDLLLDSKEWKDKILSEVYSNI</sequence>
<dbReference type="GO" id="GO:0003824">
    <property type="term" value="F:catalytic activity"/>
    <property type="evidence" value="ECO:0007669"/>
    <property type="project" value="InterPro"/>
</dbReference>
<dbReference type="PATRIC" id="fig|272562.8.peg.2507"/>
<dbReference type="InterPro" id="IPR036178">
    <property type="entry name" value="Formintransfe-cycloase-like_sf"/>
</dbReference>
<dbReference type="SUPFAM" id="SSF101262">
    <property type="entry name" value="Methenyltetrahydrofolate cyclohydrolase-like"/>
    <property type="match status" value="1"/>
</dbReference>
<dbReference type="AlphaFoldDB" id="Q97GQ6"/>
<dbReference type="eggNOG" id="COG3404">
    <property type="taxonomic scope" value="Bacteria"/>
</dbReference>
<dbReference type="Proteomes" id="UP000000814">
    <property type="component" value="Chromosome"/>
</dbReference>
<gene>
    <name evidence="2" type="ordered locus">CA_C2310</name>
</gene>
<dbReference type="KEGG" id="cac:CA_C2310"/>
<dbReference type="Gene3D" id="1.20.120.680">
    <property type="entry name" value="Formiminotetrahydrofolate cyclodeaminase monomer, up-and-down helical bundle"/>
    <property type="match status" value="1"/>
</dbReference>
<dbReference type="STRING" id="272562.CA_C2310"/>
<evidence type="ECO:0000313" key="3">
    <source>
        <dbReference type="Proteomes" id="UP000000814"/>
    </source>
</evidence>
<organism evidence="2 3">
    <name type="scientific">Clostridium acetobutylicum (strain ATCC 824 / DSM 792 / JCM 1419 / IAM 19013 / LMG 5710 / NBRC 13948 / NRRL B-527 / VKM B-1787 / 2291 / W)</name>
    <dbReference type="NCBI Taxonomy" id="272562"/>
    <lineage>
        <taxon>Bacteria</taxon>
        <taxon>Bacillati</taxon>
        <taxon>Bacillota</taxon>
        <taxon>Clostridia</taxon>
        <taxon>Eubacteriales</taxon>
        <taxon>Clostridiaceae</taxon>
        <taxon>Clostridium</taxon>
    </lineage>
</organism>
<dbReference type="HOGENOM" id="CLU_088419_0_1_9"/>
<protein>
    <submittedName>
        <fullName evidence="2">Methenyl tetrahydrofolate cyclohydrolase (Serine cycle enzyme)</fullName>
    </submittedName>
</protein>
<proteinExistence type="predicted"/>
<evidence type="ECO:0000259" key="1">
    <source>
        <dbReference type="Pfam" id="PF04961"/>
    </source>
</evidence>
<dbReference type="Pfam" id="PF04961">
    <property type="entry name" value="FTCD_C"/>
    <property type="match status" value="1"/>
</dbReference>
<dbReference type="PIR" id="G97184">
    <property type="entry name" value="G97184"/>
</dbReference>